<feature type="compositionally biased region" description="Low complexity" evidence="6">
    <location>
        <begin position="902"/>
        <end position="919"/>
    </location>
</feature>
<dbReference type="SUPFAM" id="SSF57716">
    <property type="entry name" value="Glucocorticoid receptor-like (DNA-binding domain)"/>
    <property type="match status" value="1"/>
</dbReference>
<feature type="compositionally biased region" description="Polar residues" evidence="6">
    <location>
        <begin position="586"/>
        <end position="600"/>
    </location>
</feature>
<feature type="region of interest" description="Disordered" evidence="6">
    <location>
        <begin position="450"/>
        <end position="500"/>
    </location>
</feature>
<gene>
    <name evidence="8" type="ORF">LPJ53_001804</name>
</gene>
<dbReference type="AlphaFoldDB" id="A0A9W8CRT0"/>
<reference evidence="8" key="1">
    <citation type="submission" date="2022-07" db="EMBL/GenBank/DDBJ databases">
        <title>Phylogenomic reconstructions and comparative analyses of Kickxellomycotina fungi.</title>
        <authorList>
            <person name="Reynolds N.K."/>
            <person name="Stajich J.E."/>
            <person name="Barry K."/>
            <person name="Grigoriev I.V."/>
            <person name="Crous P."/>
            <person name="Smith M.E."/>
        </authorList>
    </citation>
    <scope>NUCLEOTIDE SEQUENCE</scope>
    <source>
        <strain evidence="8">NBRC 32514</strain>
    </source>
</reference>
<protein>
    <recommendedName>
        <fullName evidence="7">LIM zinc-binding domain-containing protein</fullName>
    </recommendedName>
</protein>
<feature type="domain" description="LIM zinc-binding" evidence="7">
    <location>
        <begin position="842"/>
        <end position="902"/>
    </location>
</feature>
<feature type="region of interest" description="Disordered" evidence="6">
    <location>
        <begin position="292"/>
        <end position="311"/>
    </location>
</feature>
<feature type="compositionally biased region" description="Low complexity" evidence="6">
    <location>
        <begin position="212"/>
        <end position="231"/>
    </location>
</feature>
<evidence type="ECO:0000256" key="5">
    <source>
        <dbReference type="PROSITE-ProRule" id="PRU00125"/>
    </source>
</evidence>
<feature type="domain" description="LIM zinc-binding" evidence="7">
    <location>
        <begin position="929"/>
        <end position="989"/>
    </location>
</feature>
<feature type="region of interest" description="Disordered" evidence="6">
    <location>
        <begin position="745"/>
        <end position="764"/>
    </location>
</feature>
<dbReference type="PANTHER" id="PTHR24205:SF16">
    <property type="entry name" value="GH01042P-RELATED"/>
    <property type="match status" value="1"/>
</dbReference>
<feature type="region of interest" description="Disordered" evidence="6">
    <location>
        <begin position="902"/>
        <end position="924"/>
    </location>
</feature>
<feature type="compositionally biased region" description="Basic residues" evidence="6">
    <location>
        <begin position="801"/>
        <end position="811"/>
    </location>
</feature>
<keyword evidence="1 5" id="KW-0479">Metal-binding</keyword>
<evidence type="ECO:0000256" key="6">
    <source>
        <dbReference type="SAM" id="MobiDB-lite"/>
    </source>
</evidence>
<dbReference type="GO" id="GO:0003712">
    <property type="term" value="F:transcription coregulator activity"/>
    <property type="evidence" value="ECO:0007669"/>
    <property type="project" value="TreeGrafter"/>
</dbReference>
<feature type="region of interest" description="Disordered" evidence="6">
    <location>
        <begin position="776"/>
        <end position="820"/>
    </location>
</feature>
<dbReference type="Proteomes" id="UP001149813">
    <property type="component" value="Unassembled WGS sequence"/>
</dbReference>
<dbReference type="CDD" id="cd08368">
    <property type="entry name" value="LIM"/>
    <property type="match status" value="4"/>
</dbReference>
<proteinExistence type="predicted"/>
<feature type="compositionally biased region" description="Polar residues" evidence="6">
    <location>
        <begin position="643"/>
        <end position="653"/>
    </location>
</feature>
<evidence type="ECO:0000313" key="9">
    <source>
        <dbReference type="Proteomes" id="UP001149813"/>
    </source>
</evidence>
<organism evidence="8 9">
    <name type="scientific">Coemansia erecta</name>
    <dbReference type="NCBI Taxonomy" id="147472"/>
    <lineage>
        <taxon>Eukaryota</taxon>
        <taxon>Fungi</taxon>
        <taxon>Fungi incertae sedis</taxon>
        <taxon>Zoopagomycota</taxon>
        <taxon>Kickxellomycotina</taxon>
        <taxon>Kickxellomycetes</taxon>
        <taxon>Kickxellales</taxon>
        <taxon>Kickxellaceae</taxon>
        <taxon>Coemansia</taxon>
    </lineage>
</organism>
<keyword evidence="4 5" id="KW-0440">LIM domain</keyword>
<dbReference type="PANTHER" id="PTHR24205">
    <property type="entry name" value="FOUR AND A HALF LIM DOMAINS PROTEIN"/>
    <property type="match status" value="1"/>
</dbReference>
<feature type="compositionally biased region" description="Polar residues" evidence="6">
    <location>
        <begin position="158"/>
        <end position="167"/>
    </location>
</feature>
<dbReference type="Pfam" id="PF00412">
    <property type="entry name" value="LIM"/>
    <property type="match status" value="4"/>
</dbReference>
<name>A0A9W8CRT0_9FUNG</name>
<feature type="region of interest" description="Disordered" evidence="6">
    <location>
        <begin position="568"/>
        <end position="600"/>
    </location>
</feature>
<evidence type="ECO:0000256" key="2">
    <source>
        <dbReference type="ARBA" id="ARBA00022737"/>
    </source>
</evidence>
<dbReference type="InterPro" id="IPR001781">
    <property type="entry name" value="Znf_LIM"/>
</dbReference>
<feature type="region of interest" description="Disordered" evidence="6">
    <location>
        <begin position="209"/>
        <end position="232"/>
    </location>
</feature>
<feature type="compositionally biased region" description="Low complexity" evidence="6">
    <location>
        <begin position="628"/>
        <end position="641"/>
    </location>
</feature>
<feature type="region of interest" description="Disordered" evidence="6">
    <location>
        <begin position="146"/>
        <end position="167"/>
    </location>
</feature>
<dbReference type="PROSITE" id="PS50023">
    <property type="entry name" value="LIM_DOMAIN_2"/>
    <property type="match status" value="4"/>
</dbReference>
<accession>A0A9W8CRT0</accession>
<feature type="compositionally biased region" description="Low complexity" evidence="6">
    <location>
        <begin position="463"/>
        <end position="475"/>
    </location>
</feature>
<feature type="domain" description="LIM zinc-binding" evidence="7">
    <location>
        <begin position="391"/>
        <end position="452"/>
    </location>
</feature>
<keyword evidence="3 5" id="KW-0862">Zinc</keyword>
<dbReference type="GO" id="GO:0005634">
    <property type="term" value="C:nucleus"/>
    <property type="evidence" value="ECO:0007669"/>
    <property type="project" value="TreeGrafter"/>
</dbReference>
<dbReference type="OrthoDB" id="1112565at2759"/>
<evidence type="ECO:0000256" key="3">
    <source>
        <dbReference type="ARBA" id="ARBA00022833"/>
    </source>
</evidence>
<sequence>MFCKRCGDIVNDQSAKCRKCGGPAVEPIAGSSAASAGERKDPWSSTYLQKRLKPTNATARPNSTYIPSSTAAGQNEYSFQRPLDRAPTGSPKYRLDNSPRYQEHQQQQQQLGIPRQVRDATGGTRPVSMYAGAAVLDSQVQSAIQRSVAPQQQQQQQPTRGVGTNVQPERQLKSKWSQYFTSTAGNGASGGVSPQVSLAASANIRARSESLSSGGARDNGNNNSSSNGSNSALYGARILPKQEDPIMSASPQPRPFAAVQRPLTSDGQTRVYSPQSTELPLVRRLGAGTQNALSKTHELSSPRSISSVSHEPRNVISSIDTRKPASYLSKSPLLSSNIRSRSATLPDLHVAESRPCTSCGIMLRSEEQRQFASKQGIVYCTDCYHSSYSRGHCTGCNKIVLTHGRPWVQYGDKVWHKLCIKCLSCSKLLMRPLVDLEGMPTCEPCFMRTNPEDAPRPMPQDQPPQDHAPQGVPPRSRIDPPIPSAIGGSTRPVPSSVDISSLDHGTKHAAASIPTPVISEYDNSPDLESMSGKFNAMTMDAMRIMSPVEVAEKEGLPLPRGIVDPDIGAISHNEPQPASTDIRRTPISQTHSRTASVSSTANVDAIKSMLNPSVTPIDTSVLGVYRQPLSPSLKNPNSPTPRAGSSRSVSFQIDQPPVRESESEDDDYRYDNQDVPVPAPRPEVHTLSQQYKQAESLAAAAAAAEEEKAVEEPSKSLADYVLSKASSAKSKARLPSVADAIKKFSGGGSVSKAPGGQGAPRQAVVRSQMPEIQDLIRTHQRKPPTDPTIPALDKHSQILKSRPRNNNRRRPSQSPGSIQQDIAALAQEDQSSAQQQQSLAPNQCARCVNPIEETWFRLSDGRQVHVECFTCQGCSELINDGIYVLDNNIEFHPSCVPPSPPVVSVSPVPSSSSASNRGPRGPREIRREESCDRCRAVLSGPRFQLTNGKQYHPECFACAGCGQRFDEGSYVCFEGQEYHHQCVEKFAAAAAAGGRDGGMSASEPDVLVCAECDQTIEGVFLRHNDAAFHPNCFGCCDCQRAITPGMPFGEIDNRPCCESCLEQRAANAAAAAQQQKQNAWTNNRPQQYYPAKTGY</sequence>
<evidence type="ECO:0000256" key="1">
    <source>
        <dbReference type="ARBA" id="ARBA00022723"/>
    </source>
</evidence>
<dbReference type="PROSITE" id="PS00478">
    <property type="entry name" value="LIM_DOMAIN_1"/>
    <property type="match status" value="3"/>
</dbReference>
<feature type="compositionally biased region" description="Polar residues" evidence="6">
    <location>
        <begin position="55"/>
        <end position="78"/>
    </location>
</feature>
<dbReference type="EMBL" id="JANBOJ010000049">
    <property type="protein sequence ID" value="KAJ1723895.1"/>
    <property type="molecule type" value="Genomic_DNA"/>
</dbReference>
<keyword evidence="2" id="KW-0677">Repeat</keyword>
<feature type="compositionally biased region" description="Basic and acidic residues" evidence="6">
    <location>
        <begin position="93"/>
        <end position="103"/>
    </location>
</feature>
<evidence type="ECO:0000259" key="7">
    <source>
        <dbReference type="PROSITE" id="PS50023"/>
    </source>
</evidence>
<dbReference type="Gene3D" id="2.10.110.10">
    <property type="entry name" value="Cysteine Rich Protein"/>
    <property type="match status" value="4"/>
</dbReference>
<dbReference type="GO" id="GO:0046872">
    <property type="term" value="F:metal ion binding"/>
    <property type="evidence" value="ECO:0007669"/>
    <property type="project" value="UniProtKB-KW"/>
</dbReference>
<comment type="caution">
    <text evidence="8">The sequence shown here is derived from an EMBL/GenBank/DDBJ whole genome shotgun (WGS) entry which is preliminary data.</text>
</comment>
<feature type="region of interest" description="Disordered" evidence="6">
    <location>
        <begin position="628"/>
        <end position="692"/>
    </location>
</feature>
<evidence type="ECO:0000313" key="8">
    <source>
        <dbReference type="EMBL" id="KAJ1723895.1"/>
    </source>
</evidence>
<feature type="region of interest" description="Disordered" evidence="6">
    <location>
        <begin position="54"/>
        <end position="125"/>
    </location>
</feature>
<keyword evidence="9" id="KW-1185">Reference proteome</keyword>
<feature type="domain" description="LIM zinc-binding" evidence="7">
    <location>
        <begin position="1007"/>
        <end position="1067"/>
    </location>
</feature>
<evidence type="ECO:0000256" key="4">
    <source>
        <dbReference type="ARBA" id="ARBA00023038"/>
    </source>
</evidence>
<feature type="compositionally biased region" description="Polar residues" evidence="6">
    <location>
        <begin position="301"/>
        <end position="311"/>
    </location>
</feature>
<dbReference type="SMART" id="SM00132">
    <property type="entry name" value="LIM"/>
    <property type="match status" value="4"/>
</dbReference>